<dbReference type="PRINTS" id="PR01021">
    <property type="entry name" value="OMPADOMAIN"/>
</dbReference>
<dbReference type="OrthoDB" id="5525824at2"/>
<accession>A0A6L8VJC6</accession>
<dbReference type="SUPFAM" id="SSF103088">
    <property type="entry name" value="OmpA-like"/>
    <property type="match status" value="1"/>
</dbReference>
<evidence type="ECO:0000256" key="1">
    <source>
        <dbReference type="ARBA" id="ARBA00004442"/>
    </source>
</evidence>
<feature type="domain" description="OmpA-like" evidence="6">
    <location>
        <begin position="491"/>
        <end position="608"/>
    </location>
</feature>
<keyword evidence="2 4" id="KW-0472">Membrane</keyword>
<organism evidence="7 8">
    <name type="scientific">Frigidibacter albus</name>
    <dbReference type="NCBI Taxonomy" id="1465486"/>
    <lineage>
        <taxon>Bacteria</taxon>
        <taxon>Pseudomonadati</taxon>
        <taxon>Pseudomonadota</taxon>
        <taxon>Alphaproteobacteria</taxon>
        <taxon>Rhodobacterales</taxon>
        <taxon>Paracoccaceae</taxon>
        <taxon>Frigidibacter</taxon>
    </lineage>
</organism>
<proteinExistence type="predicted"/>
<evidence type="ECO:0000313" key="8">
    <source>
        <dbReference type="Proteomes" id="UP000477083"/>
    </source>
</evidence>
<dbReference type="InterPro" id="IPR006665">
    <property type="entry name" value="OmpA-like"/>
</dbReference>
<comment type="subcellular location">
    <subcellularLocation>
        <location evidence="1">Cell outer membrane</location>
    </subcellularLocation>
</comment>
<evidence type="ECO:0000256" key="2">
    <source>
        <dbReference type="ARBA" id="ARBA00023136"/>
    </source>
</evidence>
<dbReference type="Gene3D" id="3.30.1330.60">
    <property type="entry name" value="OmpA-like domain"/>
    <property type="match status" value="1"/>
</dbReference>
<evidence type="ECO:0000256" key="3">
    <source>
        <dbReference type="ARBA" id="ARBA00023237"/>
    </source>
</evidence>
<dbReference type="PANTHER" id="PTHR30329:SF21">
    <property type="entry name" value="LIPOPROTEIN YIAD-RELATED"/>
    <property type="match status" value="1"/>
</dbReference>
<feature type="compositionally biased region" description="Low complexity" evidence="5">
    <location>
        <begin position="665"/>
        <end position="714"/>
    </location>
</feature>
<name>A0A6L8VJC6_9RHOB</name>
<dbReference type="GO" id="GO:0009279">
    <property type="term" value="C:cell outer membrane"/>
    <property type="evidence" value="ECO:0007669"/>
    <property type="project" value="UniProtKB-SubCell"/>
</dbReference>
<evidence type="ECO:0000256" key="4">
    <source>
        <dbReference type="PROSITE-ProRule" id="PRU00473"/>
    </source>
</evidence>
<evidence type="ECO:0000259" key="6">
    <source>
        <dbReference type="PROSITE" id="PS51123"/>
    </source>
</evidence>
<dbReference type="PANTHER" id="PTHR30329">
    <property type="entry name" value="STATOR ELEMENT OF FLAGELLAR MOTOR COMPLEX"/>
    <property type="match status" value="1"/>
</dbReference>
<evidence type="ECO:0000256" key="5">
    <source>
        <dbReference type="SAM" id="MobiDB-lite"/>
    </source>
</evidence>
<dbReference type="AlphaFoldDB" id="A0A6L8VJC6"/>
<dbReference type="RefSeq" id="WP_161346496.1">
    <property type="nucleotide sequence ID" value="NZ_BMGW01000006.1"/>
</dbReference>
<dbReference type="Gene3D" id="3.40.1520.20">
    <property type="match status" value="2"/>
</dbReference>
<gene>
    <name evidence="7" type="ORF">GS660_11320</name>
</gene>
<sequence length="755" mass="77173">MRLAPKLLGIQSIGLIAFGLAALLSFMAATWAASAIEDVSATTVRRALTEEGHSWAGVHADGLSITLTGEAPTEATRFRALGAAGSVVDAGRVIDAMTVPDPAAIKAPDFSVEVLRNDDGISLIGLVPASEGRDDIVTRITSLARGGTVTDMLETASHPAPDGWDDALDFGLDALADLPRSKISIGAARVAITAITDSADQKARLEAALRRDVPAGLILTLDISAPRPVITPFTLRFLIDEEGPRFDACSADTEKARGRILAAARAAGAAAGDCTIGMGVPSPAWAEASEAAIAAMAELGAGSVTLSDADVSLIAADSVSQADFDHVVGELDTALPEVFSLTAVLTPKPEATANQGPPEFTATLSAEGRVQVRGRLPDALTRSAVENFARARFSIGNVYIATRIDPALPEGWPVRALAALEALDALAEGNVLVRPDLVRVQGVTGNTNTAAEIARLLSAKLGEGQEFDIRVRYEPKLDPVLALPTAEECIAEIAAVLDGGAIAFEPGSATLSPSARPLLDQIAEALKDCADYPIEVAGHTDSQGGDEMNLALSEDRAEAVVASLMERRILTGNLRPTGYGESRPVADNGTEEGREANRRIEFTLLGGDTDPGMPADAPLAEGAEIPDAAELAAAPEAGRPEPRPEDAVAEEAGSGDEGSGDEEPAAATAEVVSEPVTPAAPPAAETAADAAPEPAAEAQLAAGAEGAAAVGSADAVPEVAPVEVQTPGDDTIKPPVRPAAIEARAAEAAGGDTAD</sequence>
<dbReference type="CDD" id="cd07185">
    <property type="entry name" value="OmpA_C-like"/>
    <property type="match status" value="1"/>
</dbReference>
<keyword evidence="8" id="KW-1185">Reference proteome</keyword>
<dbReference type="Proteomes" id="UP000477083">
    <property type="component" value="Unassembled WGS sequence"/>
</dbReference>
<reference evidence="7 8" key="1">
    <citation type="submission" date="2020-01" db="EMBL/GenBank/DDBJ databases">
        <title>Frigidibacter albus SP32T (=CGMCC 1.13995T).</title>
        <authorList>
            <person name="Liao X."/>
        </authorList>
    </citation>
    <scope>NUCLEOTIDE SEQUENCE [LARGE SCALE GENOMIC DNA]</scope>
    <source>
        <strain evidence="7 8">SP32</strain>
    </source>
</reference>
<dbReference type="InterPro" id="IPR050330">
    <property type="entry name" value="Bact_OuterMem_StrucFunc"/>
</dbReference>
<feature type="region of interest" description="Disordered" evidence="5">
    <location>
        <begin position="575"/>
        <end position="595"/>
    </location>
</feature>
<dbReference type="InterPro" id="IPR036737">
    <property type="entry name" value="OmpA-like_sf"/>
</dbReference>
<comment type="caution">
    <text evidence="7">The sequence shown here is derived from an EMBL/GenBank/DDBJ whole genome shotgun (WGS) entry which is preliminary data.</text>
</comment>
<dbReference type="Pfam" id="PF00691">
    <property type="entry name" value="OmpA"/>
    <property type="match status" value="1"/>
</dbReference>
<feature type="region of interest" description="Disordered" evidence="5">
    <location>
        <begin position="634"/>
        <end position="714"/>
    </location>
</feature>
<dbReference type="InterPro" id="IPR006664">
    <property type="entry name" value="OMP_bac"/>
</dbReference>
<dbReference type="EMBL" id="WWNR01000006">
    <property type="protein sequence ID" value="MZQ89682.1"/>
    <property type="molecule type" value="Genomic_DNA"/>
</dbReference>
<dbReference type="PROSITE" id="PS51123">
    <property type="entry name" value="OMPA_2"/>
    <property type="match status" value="1"/>
</dbReference>
<protein>
    <submittedName>
        <fullName evidence="7">OmpA family protein</fullName>
    </submittedName>
</protein>
<evidence type="ECO:0000313" key="7">
    <source>
        <dbReference type="EMBL" id="MZQ89682.1"/>
    </source>
</evidence>
<keyword evidence="3" id="KW-0998">Cell outer membrane</keyword>